<keyword evidence="2 6" id="KW-0698">rRNA processing</keyword>
<dbReference type="GO" id="GO:0070043">
    <property type="term" value="F:rRNA (guanine-N7-)-methyltransferase activity"/>
    <property type="evidence" value="ECO:0007669"/>
    <property type="project" value="UniProtKB-UniRule"/>
</dbReference>
<evidence type="ECO:0000256" key="3">
    <source>
        <dbReference type="ARBA" id="ARBA00022603"/>
    </source>
</evidence>
<evidence type="ECO:0000313" key="8">
    <source>
        <dbReference type="Proteomes" id="UP000245166"/>
    </source>
</evidence>
<organism evidence="7 8">
    <name type="scientific">Serinibacter arcticus</name>
    <dbReference type="NCBI Taxonomy" id="1655435"/>
    <lineage>
        <taxon>Bacteria</taxon>
        <taxon>Bacillati</taxon>
        <taxon>Actinomycetota</taxon>
        <taxon>Actinomycetes</taxon>
        <taxon>Micrococcales</taxon>
        <taxon>Beutenbergiaceae</taxon>
        <taxon>Serinibacter</taxon>
    </lineage>
</organism>
<dbReference type="Gene3D" id="3.40.50.150">
    <property type="entry name" value="Vaccinia Virus protein VP39"/>
    <property type="match status" value="1"/>
</dbReference>
<dbReference type="NCBIfam" id="TIGR00138">
    <property type="entry name" value="rsmG_gidB"/>
    <property type="match status" value="1"/>
</dbReference>
<comment type="subcellular location">
    <subcellularLocation>
        <location evidence="6">Cytoplasm</location>
    </subcellularLocation>
</comment>
<keyword evidence="3 6" id="KW-0489">Methyltransferase</keyword>
<protein>
    <recommendedName>
        <fullName evidence="6">Ribosomal RNA small subunit methyltransferase G</fullName>
        <ecNumber evidence="6">2.1.1.-</ecNumber>
    </recommendedName>
    <alternativeName>
        <fullName evidence="6">16S rRNA 7-methylguanosine methyltransferase</fullName>
        <shortName evidence="6">16S rRNA m7G methyltransferase</shortName>
    </alternativeName>
</protein>
<feature type="binding site" evidence="6">
    <location>
        <begin position="128"/>
        <end position="129"/>
    </location>
    <ligand>
        <name>S-adenosyl-L-methionine</name>
        <dbReference type="ChEBI" id="CHEBI:59789"/>
    </ligand>
</feature>
<keyword evidence="8" id="KW-1185">Reference proteome</keyword>
<gene>
    <name evidence="6 7" type="primary">rsmG</name>
    <name evidence="7" type="ORF">C8046_11180</name>
</gene>
<dbReference type="PANTHER" id="PTHR31760">
    <property type="entry name" value="S-ADENOSYL-L-METHIONINE-DEPENDENT METHYLTRANSFERASES SUPERFAMILY PROTEIN"/>
    <property type="match status" value="1"/>
</dbReference>
<evidence type="ECO:0000313" key="7">
    <source>
        <dbReference type="EMBL" id="PWD52517.1"/>
    </source>
</evidence>
<evidence type="ECO:0000256" key="6">
    <source>
        <dbReference type="HAMAP-Rule" id="MF_00074"/>
    </source>
</evidence>
<evidence type="ECO:0000256" key="5">
    <source>
        <dbReference type="ARBA" id="ARBA00022691"/>
    </source>
</evidence>
<feature type="binding site" evidence="6">
    <location>
        <position position="143"/>
    </location>
    <ligand>
        <name>S-adenosyl-L-methionine</name>
        <dbReference type="ChEBI" id="CHEBI:59789"/>
    </ligand>
</feature>
<proteinExistence type="inferred from homology"/>
<evidence type="ECO:0000256" key="1">
    <source>
        <dbReference type="ARBA" id="ARBA00022490"/>
    </source>
</evidence>
<dbReference type="InterPro" id="IPR029063">
    <property type="entry name" value="SAM-dependent_MTases_sf"/>
</dbReference>
<sequence length="215" mass="22889">METNDGGVLVVDEVGSRRALGLGFDDAVGFAELLRTHGEERGLIGPREIDRLWTRHIVNSAAVAPYLPESGVVADVGSGAGLPGIVLAAMRPDLEFHLVEPMERRVEWLKLVATTLSLDNVVLHQNQAQELHGKLVCQAVTARAVAALDKLARWTWPLVARGGALVAMKGARASEELAAAQPVLKKLPGAGVGVVHEVDVLGDGDVTRVVEIRRA</sequence>
<dbReference type="EMBL" id="PYHR01000002">
    <property type="protein sequence ID" value="PWD52517.1"/>
    <property type="molecule type" value="Genomic_DNA"/>
</dbReference>
<dbReference type="OrthoDB" id="9808773at2"/>
<reference evidence="7 8" key="1">
    <citation type="submission" date="2018-03" db="EMBL/GenBank/DDBJ databases">
        <title>Genome assembly of novel Miniimonas species PCH200.</title>
        <authorList>
            <person name="Thakur V."/>
            <person name="Kumar V."/>
            <person name="Singh D."/>
        </authorList>
    </citation>
    <scope>NUCLEOTIDE SEQUENCE [LARGE SCALE GENOMIC DNA]</scope>
    <source>
        <strain evidence="7 8">PCH200</strain>
    </source>
</reference>
<keyword evidence="1 6" id="KW-0963">Cytoplasm</keyword>
<comment type="caution">
    <text evidence="6">Lacks conserved residue(s) required for the propagation of feature annotation.</text>
</comment>
<dbReference type="EC" id="2.1.1.-" evidence="6"/>
<dbReference type="GO" id="GO:0005829">
    <property type="term" value="C:cytosol"/>
    <property type="evidence" value="ECO:0007669"/>
    <property type="project" value="TreeGrafter"/>
</dbReference>
<feature type="binding site" evidence="6">
    <location>
        <position position="77"/>
    </location>
    <ligand>
        <name>S-adenosyl-L-methionine</name>
        <dbReference type="ChEBI" id="CHEBI:59789"/>
    </ligand>
</feature>
<dbReference type="PANTHER" id="PTHR31760:SF0">
    <property type="entry name" value="S-ADENOSYL-L-METHIONINE-DEPENDENT METHYLTRANSFERASES SUPERFAMILY PROTEIN"/>
    <property type="match status" value="1"/>
</dbReference>
<dbReference type="SUPFAM" id="SSF53335">
    <property type="entry name" value="S-adenosyl-L-methionine-dependent methyltransferases"/>
    <property type="match status" value="1"/>
</dbReference>
<comment type="similarity">
    <text evidence="6">Belongs to the methyltransferase superfamily. RNA methyltransferase RsmG family.</text>
</comment>
<dbReference type="Proteomes" id="UP000245166">
    <property type="component" value="Unassembled WGS sequence"/>
</dbReference>
<accession>A0A2U1ZZV3</accession>
<comment type="caution">
    <text evidence="7">The sequence shown here is derived from an EMBL/GenBank/DDBJ whole genome shotgun (WGS) entry which is preliminary data.</text>
</comment>
<dbReference type="AlphaFoldDB" id="A0A2U1ZZV3"/>
<feature type="binding site" evidence="6">
    <location>
        <position position="82"/>
    </location>
    <ligand>
        <name>S-adenosyl-L-methionine</name>
        <dbReference type="ChEBI" id="CHEBI:59789"/>
    </ligand>
</feature>
<dbReference type="InterPro" id="IPR003682">
    <property type="entry name" value="rRNA_ssu_MeTfrase_G"/>
</dbReference>
<dbReference type="HAMAP" id="MF_00074">
    <property type="entry name" value="16SrRNA_methyltr_G"/>
    <property type="match status" value="1"/>
</dbReference>
<evidence type="ECO:0000256" key="4">
    <source>
        <dbReference type="ARBA" id="ARBA00022679"/>
    </source>
</evidence>
<evidence type="ECO:0000256" key="2">
    <source>
        <dbReference type="ARBA" id="ARBA00022552"/>
    </source>
</evidence>
<keyword evidence="4 6" id="KW-0808">Transferase</keyword>
<keyword evidence="5 6" id="KW-0949">S-adenosyl-L-methionine</keyword>
<comment type="function">
    <text evidence="6">Specifically methylates the N7 position of a guanine in 16S rRNA.</text>
</comment>
<dbReference type="Pfam" id="PF02527">
    <property type="entry name" value="GidB"/>
    <property type="match status" value="1"/>
</dbReference>
<name>A0A2U1ZZV3_9MICO</name>